<dbReference type="Proteomes" id="UP000274131">
    <property type="component" value="Unassembled WGS sequence"/>
</dbReference>
<evidence type="ECO:0000259" key="2">
    <source>
        <dbReference type="Pfam" id="PF10264"/>
    </source>
</evidence>
<evidence type="ECO:0000313" key="4">
    <source>
        <dbReference type="Proteomes" id="UP000274131"/>
    </source>
</evidence>
<evidence type="ECO:0000313" key="3">
    <source>
        <dbReference type="EMBL" id="VDD94716.1"/>
    </source>
</evidence>
<dbReference type="EMBL" id="UXUI01010069">
    <property type="protein sequence ID" value="VDD94716.1"/>
    <property type="molecule type" value="Genomic_DNA"/>
</dbReference>
<dbReference type="InterPro" id="IPR019391">
    <property type="entry name" value="Storkhead-box_WHD"/>
</dbReference>
<proteinExistence type="predicted"/>
<dbReference type="Pfam" id="PF10264">
    <property type="entry name" value="WHD_Storkhead"/>
    <property type="match status" value="1"/>
</dbReference>
<feature type="domain" description="Winged helix Storkhead-box1" evidence="2">
    <location>
        <begin position="104"/>
        <end position="179"/>
    </location>
</feature>
<dbReference type="STRING" id="51028.A0A0N4VH21"/>
<evidence type="ECO:0000313" key="5">
    <source>
        <dbReference type="WBParaSite" id="EVEC_0001011001-mRNA-1"/>
    </source>
</evidence>
<organism evidence="5">
    <name type="scientific">Enterobius vermicularis</name>
    <name type="common">Human pinworm</name>
    <dbReference type="NCBI Taxonomy" id="51028"/>
    <lineage>
        <taxon>Eukaryota</taxon>
        <taxon>Metazoa</taxon>
        <taxon>Ecdysozoa</taxon>
        <taxon>Nematoda</taxon>
        <taxon>Chromadorea</taxon>
        <taxon>Rhabditida</taxon>
        <taxon>Spirurina</taxon>
        <taxon>Oxyuridomorpha</taxon>
        <taxon>Oxyuroidea</taxon>
        <taxon>Oxyuridae</taxon>
        <taxon>Enterobius</taxon>
    </lineage>
</organism>
<dbReference type="AlphaFoldDB" id="A0A0N4VH21"/>
<dbReference type="InterPro" id="IPR040126">
    <property type="entry name" value="STOX1/2"/>
</dbReference>
<reference evidence="5" key="1">
    <citation type="submission" date="2017-02" db="UniProtKB">
        <authorList>
            <consortium name="WormBaseParasite"/>
        </authorList>
    </citation>
    <scope>IDENTIFICATION</scope>
</reference>
<name>A0A0N4VH21_ENTVE</name>
<dbReference type="PANTHER" id="PTHR22437:SF0">
    <property type="entry name" value="FI21431P1"/>
    <property type="match status" value="1"/>
</dbReference>
<sequence length="441" mass="49719">MSRTLIPQCIGILFQNCSSRRKTGHQIFESFKTENRQCFWNTELSEAVKHLVYIGFIRPGTLFVSSPESDSLDVIRYAWTNRVLKPAKGYVILTIGDVPQIQLREIEQVTHQPVADMICGAVAKLNKSGYPATLETLCMELSKHHSDLPPPSPDTVQKNLDALLNAEFIYRLGENLFLSKAPTVPYIFAKKANVKCNAECQTGKSIIYSPESQQQRQEFVSKHRRGLIARLFARRNSPAKVAPKKKEAITVSAKLPTSGWVYEAVPGDSKAKSLEERRDDIQRLNCYADSARQPEFDRKRLRMKHRRGETLLPLSPECLDYGPVDPPECLPYLGAPESLVEMEERPVNKAKVRRRINCKDVARTSTPVPEGSDSAYSLSPVITEMSSESREPSCSPSLSGVREDDTQVEHTYVNMYSNESTQFEEITQIERLVPSLQVSNI</sequence>
<dbReference type="GO" id="GO:0006357">
    <property type="term" value="P:regulation of transcription by RNA polymerase II"/>
    <property type="evidence" value="ECO:0007669"/>
    <property type="project" value="InterPro"/>
</dbReference>
<keyword evidence="4" id="KW-1185">Reference proteome</keyword>
<protein>
    <submittedName>
        <fullName evidence="5">Stork_head domain-containing protein</fullName>
    </submittedName>
</protein>
<dbReference type="WBParaSite" id="EVEC_0001011001-mRNA-1">
    <property type="protein sequence ID" value="EVEC_0001011001-mRNA-1"/>
    <property type="gene ID" value="EVEC_0001011001"/>
</dbReference>
<feature type="region of interest" description="Disordered" evidence="1">
    <location>
        <begin position="385"/>
        <end position="405"/>
    </location>
</feature>
<evidence type="ECO:0000256" key="1">
    <source>
        <dbReference type="SAM" id="MobiDB-lite"/>
    </source>
</evidence>
<dbReference type="GO" id="GO:0005737">
    <property type="term" value="C:cytoplasm"/>
    <property type="evidence" value="ECO:0007669"/>
    <property type="project" value="TreeGrafter"/>
</dbReference>
<reference evidence="3 4" key="2">
    <citation type="submission" date="2018-10" db="EMBL/GenBank/DDBJ databases">
        <authorList>
            <consortium name="Pathogen Informatics"/>
        </authorList>
    </citation>
    <scope>NUCLEOTIDE SEQUENCE [LARGE SCALE GENOMIC DNA]</scope>
</reference>
<dbReference type="PANTHER" id="PTHR22437">
    <property type="entry name" value="WINGED HELIX DOMAIN-CONTAINING PROTEIN"/>
    <property type="match status" value="1"/>
</dbReference>
<accession>A0A0N4VH21</accession>
<dbReference type="GO" id="GO:0005634">
    <property type="term" value="C:nucleus"/>
    <property type="evidence" value="ECO:0007669"/>
    <property type="project" value="TreeGrafter"/>
</dbReference>
<dbReference type="GO" id="GO:0000977">
    <property type="term" value="F:RNA polymerase II transcription regulatory region sequence-specific DNA binding"/>
    <property type="evidence" value="ECO:0007669"/>
    <property type="project" value="TreeGrafter"/>
</dbReference>
<dbReference type="OrthoDB" id="10020110at2759"/>
<gene>
    <name evidence="3" type="ORF">EVEC_LOCUS9467</name>
</gene>